<feature type="coiled-coil region" evidence="1">
    <location>
        <begin position="316"/>
        <end position="343"/>
    </location>
</feature>
<dbReference type="OrthoDB" id="9764467at2"/>
<evidence type="ECO:0000313" key="4">
    <source>
        <dbReference type="EMBL" id="SDE44430.1"/>
    </source>
</evidence>
<evidence type="ECO:0000256" key="1">
    <source>
        <dbReference type="SAM" id="Coils"/>
    </source>
</evidence>
<name>A0A1G7D065_9BACT</name>
<proteinExistence type="predicted"/>
<dbReference type="InterPro" id="IPR038734">
    <property type="entry name" value="YhaN_AAA"/>
</dbReference>
<dbReference type="SUPFAM" id="SSF52540">
    <property type="entry name" value="P-loop containing nucleoside triphosphate hydrolases"/>
    <property type="match status" value="1"/>
</dbReference>
<reference evidence="5" key="1">
    <citation type="submission" date="2016-10" db="EMBL/GenBank/DDBJ databases">
        <authorList>
            <person name="Varghese N."/>
            <person name="Submissions S."/>
        </authorList>
    </citation>
    <scope>NUCLEOTIDE SEQUENCE [LARGE SCALE GENOMIC DNA]</scope>
    <source>
        <strain evidence="5">DSM 8987</strain>
    </source>
</reference>
<feature type="coiled-coil region" evidence="1">
    <location>
        <begin position="399"/>
        <end position="433"/>
    </location>
</feature>
<dbReference type="PANTHER" id="PTHR41259">
    <property type="entry name" value="DOUBLE-STRAND BREAK REPAIR RAD50 ATPASE, PUTATIVE-RELATED"/>
    <property type="match status" value="1"/>
</dbReference>
<evidence type="ECO:0000313" key="5">
    <source>
        <dbReference type="Proteomes" id="UP000243205"/>
    </source>
</evidence>
<feature type="region of interest" description="Disordered" evidence="2">
    <location>
        <begin position="274"/>
        <end position="297"/>
    </location>
</feature>
<dbReference type="InterPro" id="IPR027417">
    <property type="entry name" value="P-loop_NTPase"/>
</dbReference>
<organism evidence="4 5">
    <name type="scientific">Desulfuromonas thiophila</name>
    <dbReference type="NCBI Taxonomy" id="57664"/>
    <lineage>
        <taxon>Bacteria</taxon>
        <taxon>Pseudomonadati</taxon>
        <taxon>Thermodesulfobacteriota</taxon>
        <taxon>Desulfuromonadia</taxon>
        <taxon>Desulfuromonadales</taxon>
        <taxon>Desulfuromonadaceae</taxon>
        <taxon>Desulfuromonas</taxon>
    </lineage>
</organism>
<dbReference type="RefSeq" id="WP_092079089.1">
    <property type="nucleotide sequence ID" value="NZ_FNAQ01000011.1"/>
</dbReference>
<dbReference type="STRING" id="57664.SAMN05661003_11144"/>
<dbReference type="PANTHER" id="PTHR41259:SF1">
    <property type="entry name" value="DOUBLE-STRAND BREAK REPAIR RAD50 ATPASE, PUTATIVE-RELATED"/>
    <property type="match status" value="1"/>
</dbReference>
<protein>
    <submittedName>
        <fullName evidence="4">AAA domain-containing protein</fullName>
    </submittedName>
</protein>
<accession>A0A1G7D065</accession>
<dbReference type="Pfam" id="PF13514">
    <property type="entry name" value="AAA_27"/>
    <property type="match status" value="1"/>
</dbReference>
<dbReference type="Gene3D" id="3.40.50.300">
    <property type="entry name" value="P-loop containing nucleotide triphosphate hydrolases"/>
    <property type="match status" value="2"/>
</dbReference>
<keyword evidence="5" id="KW-1185">Reference proteome</keyword>
<evidence type="ECO:0000256" key="2">
    <source>
        <dbReference type="SAM" id="MobiDB-lite"/>
    </source>
</evidence>
<sequence length="745" mass="83589">MMLRQLELKDFGCFSERSLEFRRGLNLVHGANEAGKSTLLAAIGAILFGLRDSQRYRSWGRPQATPWGRLCFEHDDGHLRVERDFGRDTVVLAYCDRLYQEIDRFQAHLPYGACTRSGQQYRQQLRERFGLADEQLFRAAFSLDQGALAVSNQALADQLRLLFAGLTQCDSQLVLRALQEDYAALTGMAETGRPPRALAVVTEALERLRARQRHNQAVSAQLAQLHGRMAEVQQCLQQDRAELRDGQNYLAWLQHRWQTAEPAETAGSCLEPSEEVALTASGAGPAQPEPVADDEQAQLEQQLRDAGLPVDLPPRLVELLTTSDELRQQLVQLQLRLQPARQQLLRLRLPRWRPTALCSLLFIVVGGGVAWCWPGSAGVALAPSAGTVGLLWLLYGRRRLALLRQRNQLQQQLEPLELQRDELQARLQEMDTDFEALGLSAAPVERVRLQKQLHRCAALYQRLAELRDGAPAIAPLGDEGVAEALDRPDTISAAAVAAMPAAPKTAVSHLTPADLPAAQQALQQHADRIARYEAEWLGLLREEALCRDQLDAPLAVAVELDQLERERADLEHQIAVLGATLQLTQQAMADFRQQHVQRCEQAIGSYVRLATRGAYRAVRIDDADGLTLSNRSGRWLRLDQLSRATADIVVLAIRLALGREVSHGVCLPFLFDDALINLDEQRLDRMMDALERLAQDHQLILFSHDTRLLKRAVRRSWHLLDLDSRRRGVAQNRERKDGHEQLSLL</sequence>
<gene>
    <name evidence="4" type="ORF">SAMN05661003_11144</name>
</gene>
<dbReference type="EMBL" id="FNAQ01000011">
    <property type="protein sequence ID" value="SDE44430.1"/>
    <property type="molecule type" value="Genomic_DNA"/>
</dbReference>
<keyword evidence="1" id="KW-0175">Coiled coil</keyword>
<dbReference type="Proteomes" id="UP000243205">
    <property type="component" value="Unassembled WGS sequence"/>
</dbReference>
<feature type="domain" description="YhaN AAA" evidence="3">
    <location>
        <begin position="1"/>
        <end position="213"/>
    </location>
</feature>
<evidence type="ECO:0000259" key="3">
    <source>
        <dbReference type="Pfam" id="PF13514"/>
    </source>
</evidence>
<dbReference type="AlphaFoldDB" id="A0A1G7D065"/>